<feature type="signal peptide" evidence="1">
    <location>
        <begin position="1"/>
        <end position="33"/>
    </location>
</feature>
<proteinExistence type="predicted"/>
<evidence type="ECO:0000256" key="1">
    <source>
        <dbReference type="SAM" id="SignalP"/>
    </source>
</evidence>
<dbReference type="RefSeq" id="WP_012891332.1">
    <property type="nucleotide sequence ID" value="NC_013595.1"/>
</dbReference>
<dbReference type="AlphaFoldDB" id="D2B569"/>
<dbReference type="PROSITE" id="PS51318">
    <property type="entry name" value="TAT"/>
    <property type="match status" value="1"/>
</dbReference>
<evidence type="ECO:0000313" key="2">
    <source>
        <dbReference type="EMBL" id="ACZ87593.1"/>
    </source>
</evidence>
<keyword evidence="1" id="KW-0732">Signal</keyword>
<dbReference type="KEGG" id="sro:Sros_4760"/>
<accession>D2B569</accession>
<feature type="chain" id="PRO_5003028931" evidence="1">
    <location>
        <begin position="34"/>
        <end position="111"/>
    </location>
</feature>
<dbReference type="EMBL" id="CP001814">
    <property type="protein sequence ID" value="ACZ87593.1"/>
    <property type="molecule type" value="Genomic_DNA"/>
</dbReference>
<reference evidence="2 3" key="1">
    <citation type="journal article" date="2010" name="Stand. Genomic Sci.">
        <title>Complete genome sequence of Streptosporangium roseum type strain (NI 9100).</title>
        <authorList>
            <person name="Nolan M."/>
            <person name="Sikorski J."/>
            <person name="Jando M."/>
            <person name="Lucas S."/>
            <person name="Lapidus A."/>
            <person name="Glavina Del Rio T."/>
            <person name="Chen F."/>
            <person name="Tice H."/>
            <person name="Pitluck S."/>
            <person name="Cheng J.F."/>
            <person name="Chertkov O."/>
            <person name="Sims D."/>
            <person name="Meincke L."/>
            <person name="Brettin T."/>
            <person name="Han C."/>
            <person name="Detter J.C."/>
            <person name="Bruce D."/>
            <person name="Goodwin L."/>
            <person name="Land M."/>
            <person name="Hauser L."/>
            <person name="Chang Y.J."/>
            <person name="Jeffries C.D."/>
            <person name="Ivanova N."/>
            <person name="Mavromatis K."/>
            <person name="Mikhailova N."/>
            <person name="Chen A."/>
            <person name="Palaniappan K."/>
            <person name="Chain P."/>
            <person name="Rohde M."/>
            <person name="Goker M."/>
            <person name="Bristow J."/>
            <person name="Eisen J.A."/>
            <person name="Markowitz V."/>
            <person name="Hugenholtz P."/>
            <person name="Kyrpides N.C."/>
            <person name="Klenk H.P."/>
        </authorList>
    </citation>
    <scope>NUCLEOTIDE SEQUENCE [LARGE SCALE GENOMIC DNA]</scope>
    <source>
        <strain evidence="3">ATCC 12428 / DSM 43021 / JCM 3005 / NI 9100</strain>
    </source>
</reference>
<dbReference type="eggNOG" id="ENOG5033NNQ">
    <property type="taxonomic scope" value="Bacteria"/>
</dbReference>
<dbReference type="OrthoDB" id="4336565at2"/>
<organism evidence="2 3">
    <name type="scientific">Streptosporangium roseum (strain ATCC 12428 / DSM 43021 / JCM 3005 / KCTC 9067 / NCIMB 10171 / NRRL 2505 / NI 9100)</name>
    <dbReference type="NCBI Taxonomy" id="479432"/>
    <lineage>
        <taxon>Bacteria</taxon>
        <taxon>Bacillati</taxon>
        <taxon>Actinomycetota</taxon>
        <taxon>Actinomycetes</taxon>
        <taxon>Streptosporangiales</taxon>
        <taxon>Streptosporangiaceae</taxon>
        <taxon>Streptosporangium</taxon>
    </lineage>
</organism>
<sequence>MKRNLRRWGALGAAAVSLAGAMVVTGGATSAHADTRCSVNAIAINAGPGGEPKALAWGHSHKTGNHYVQSSKWSSFTGKYLWQWMADNNGGNDGDTADTYYGPSFCDNPAW</sequence>
<dbReference type="HOGENOM" id="CLU_2169696_0_0_11"/>
<keyword evidence="3" id="KW-1185">Reference proteome</keyword>
<gene>
    <name evidence="2" type="ordered locus">Sros_4760</name>
</gene>
<name>D2B569_STRRD</name>
<evidence type="ECO:0000313" key="3">
    <source>
        <dbReference type="Proteomes" id="UP000002029"/>
    </source>
</evidence>
<protein>
    <submittedName>
        <fullName evidence="2">Uncharacterized protein</fullName>
    </submittedName>
</protein>
<dbReference type="Proteomes" id="UP000002029">
    <property type="component" value="Chromosome"/>
</dbReference>
<dbReference type="InterPro" id="IPR006311">
    <property type="entry name" value="TAT_signal"/>
</dbReference>